<reference evidence="2 3" key="1">
    <citation type="submission" date="2020-02" db="EMBL/GenBank/DDBJ databases">
        <authorList>
            <person name="Kim H.M."/>
            <person name="Jeon C.O."/>
        </authorList>
    </citation>
    <scope>NUCLEOTIDE SEQUENCE [LARGE SCALE GENOMIC DNA]</scope>
    <source>
        <strain evidence="2 3">PeD5</strain>
    </source>
</reference>
<dbReference type="InterPro" id="IPR044855">
    <property type="entry name" value="CoA-Trfase_III_dom3_sf"/>
</dbReference>
<sequence>MTETARPQPMAGVKVLDIATFLAAPFAGTILGDFGATVLKIEHPAMGDPMRAFGTPTECGDTLAWLSEARNKQCMTLDLRHPEGAALFRRLVAQSDVLLENFRPGTLEKWGLSPDSLREINPKLVVLRVSAYGQTGPKRGLPGFARVAHGFGGLSYLAGEADGPPVVPGSTSLADYLSGIWGAVGVLMALRVAERTGRGQDVDIGLYESVFRLLDETAPAYARNGTVRERMGADVPTVVPHGHWQTKEGRWVAIACTSDKIFARLAHGMGRPELAAPDRYATTKQRIAGRAEVNGIVADWAATMTMEELGAACDAAEVPWGPINSIADIFADPHIAERGNLLRILDERAGELVLPAPVPRLTETPATLRHAGRGRGADTDAVLGEWLGLALRDIAALRGNGVI</sequence>
<evidence type="ECO:0000256" key="1">
    <source>
        <dbReference type="ARBA" id="ARBA00022679"/>
    </source>
</evidence>
<dbReference type="RefSeq" id="WP_164695747.1">
    <property type="nucleotide sequence ID" value="NZ_JAAIKB010000007.1"/>
</dbReference>
<reference evidence="2 3" key="2">
    <citation type="submission" date="2020-03" db="EMBL/GenBank/DDBJ databases">
        <title>Roseomonas stagni sp. nov., isolated from pond water in Japan.</title>
        <authorList>
            <person name="Furuhata K."/>
            <person name="Miyamoto H."/>
            <person name="Goto K."/>
        </authorList>
    </citation>
    <scope>NUCLEOTIDE SEQUENCE [LARGE SCALE GENOMIC DNA]</scope>
    <source>
        <strain evidence="2 3">PeD5</strain>
    </source>
</reference>
<dbReference type="GO" id="GO:0016740">
    <property type="term" value="F:transferase activity"/>
    <property type="evidence" value="ECO:0007669"/>
    <property type="project" value="UniProtKB-KW"/>
</dbReference>
<dbReference type="InterPro" id="IPR050509">
    <property type="entry name" value="CoA-transferase_III"/>
</dbReference>
<dbReference type="SUPFAM" id="SSF89796">
    <property type="entry name" value="CoA-transferase family III (CaiB/BaiF)"/>
    <property type="match status" value="1"/>
</dbReference>
<gene>
    <name evidence="2" type="ORF">G3576_17565</name>
</gene>
<proteinExistence type="predicted"/>
<dbReference type="Gene3D" id="3.40.50.10540">
    <property type="entry name" value="Crotonobetainyl-coa:carnitine coa-transferase, domain 1"/>
    <property type="match status" value="1"/>
</dbReference>
<dbReference type="InterPro" id="IPR003673">
    <property type="entry name" value="CoA-Trfase_fam_III"/>
</dbReference>
<evidence type="ECO:0000313" key="2">
    <source>
        <dbReference type="EMBL" id="NGM21836.1"/>
    </source>
</evidence>
<dbReference type="InterPro" id="IPR023606">
    <property type="entry name" value="CoA-Trfase_III_dom_1_sf"/>
</dbReference>
<keyword evidence="1 2" id="KW-0808">Transferase</keyword>
<dbReference type="Gene3D" id="3.30.1540.10">
    <property type="entry name" value="formyl-coa transferase, domain 3"/>
    <property type="match status" value="1"/>
</dbReference>
<protein>
    <submittedName>
        <fullName evidence="2">CoA transferase</fullName>
    </submittedName>
</protein>
<name>A0A6M1LN91_9PROT</name>
<dbReference type="EMBL" id="JAAIKB010000007">
    <property type="protein sequence ID" value="NGM21836.1"/>
    <property type="molecule type" value="Genomic_DNA"/>
</dbReference>
<dbReference type="AlphaFoldDB" id="A0A6M1LN91"/>
<evidence type="ECO:0000313" key="3">
    <source>
        <dbReference type="Proteomes" id="UP000475385"/>
    </source>
</evidence>
<keyword evidence="3" id="KW-1185">Reference proteome</keyword>
<dbReference type="Proteomes" id="UP000475385">
    <property type="component" value="Unassembled WGS sequence"/>
</dbReference>
<dbReference type="PANTHER" id="PTHR48228:SF6">
    <property type="entry name" value="L-CARNITINE COA-TRANSFERASE"/>
    <property type="match status" value="1"/>
</dbReference>
<organism evidence="2 3">
    <name type="scientific">Falsiroseomonas algicola</name>
    <dbReference type="NCBI Taxonomy" id="2716930"/>
    <lineage>
        <taxon>Bacteria</taxon>
        <taxon>Pseudomonadati</taxon>
        <taxon>Pseudomonadota</taxon>
        <taxon>Alphaproteobacteria</taxon>
        <taxon>Acetobacterales</taxon>
        <taxon>Roseomonadaceae</taxon>
        <taxon>Falsiroseomonas</taxon>
    </lineage>
</organism>
<dbReference type="PANTHER" id="PTHR48228">
    <property type="entry name" value="SUCCINYL-COA--D-CITRAMALATE COA-TRANSFERASE"/>
    <property type="match status" value="1"/>
</dbReference>
<dbReference type="Pfam" id="PF02515">
    <property type="entry name" value="CoA_transf_3"/>
    <property type="match status" value="1"/>
</dbReference>
<accession>A0A6M1LN91</accession>
<comment type="caution">
    <text evidence="2">The sequence shown here is derived from an EMBL/GenBank/DDBJ whole genome shotgun (WGS) entry which is preliminary data.</text>
</comment>